<reference evidence="3 4" key="1">
    <citation type="submission" date="2021-12" db="EMBL/GenBank/DDBJ databases">
        <title>High titer production of polyol ester of fatty acids by Rhodotorula paludigena BS15 towards product separation-free biomass refinery.</title>
        <authorList>
            <person name="Mano J."/>
            <person name="Ono H."/>
            <person name="Tanaka T."/>
            <person name="Naito K."/>
            <person name="Sushida H."/>
            <person name="Ike M."/>
            <person name="Tokuyasu K."/>
            <person name="Kitaoka M."/>
        </authorList>
    </citation>
    <scope>NUCLEOTIDE SEQUENCE [LARGE SCALE GENOMIC DNA]</scope>
    <source>
        <strain evidence="3 4">BS15</strain>
    </source>
</reference>
<keyword evidence="2" id="KW-0472">Membrane</keyword>
<keyword evidence="2" id="KW-1133">Transmembrane helix</keyword>
<evidence type="ECO:0000256" key="2">
    <source>
        <dbReference type="SAM" id="Phobius"/>
    </source>
</evidence>
<keyword evidence="2" id="KW-0812">Transmembrane</keyword>
<evidence type="ECO:0000256" key="1">
    <source>
        <dbReference type="SAM" id="MobiDB-lite"/>
    </source>
</evidence>
<gene>
    <name evidence="3" type="ORF">Rhopal_007308-T1</name>
</gene>
<evidence type="ECO:0000313" key="4">
    <source>
        <dbReference type="Proteomes" id="UP001342314"/>
    </source>
</evidence>
<feature type="compositionally biased region" description="Basic and acidic residues" evidence="1">
    <location>
        <begin position="273"/>
        <end position="282"/>
    </location>
</feature>
<feature type="compositionally biased region" description="Basic residues" evidence="1">
    <location>
        <begin position="244"/>
        <end position="253"/>
    </location>
</feature>
<protein>
    <submittedName>
        <fullName evidence="3">Uncharacterized protein</fullName>
    </submittedName>
</protein>
<feature type="region of interest" description="Disordered" evidence="1">
    <location>
        <begin position="241"/>
        <end position="288"/>
    </location>
</feature>
<dbReference type="EMBL" id="BQKY01000016">
    <property type="protein sequence ID" value="GJN94234.1"/>
    <property type="molecule type" value="Genomic_DNA"/>
</dbReference>
<comment type="caution">
    <text evidence="3">The sequence shown here is derived from an EMBL/GenBank/DDBJ whole genome shotgun (WGS) entry which is preliminary data.</text>
</comment>
<dbReference type="AlphaFoldDB" id="A0AAV5GYH6"/>
<dbReference type="Proteomes" id="UP001342314">
    <property type="component" value="Unassembled WGS sequence"/>
</dbReference>
<evidence type="ECO:0000313" key="3">
    <source>
        <dbReference type="EMBL" id="GJN94234.1"/>
    </source>
</evidence>
<accession>A0AAV5GYH6</accession>
<proteinExistence type="predicted"/>
<organism evidence="3 4">
    <name type="scientific">Rhodotorula paludigena</name>
    <dbReference type="NCBI Taxonomy" id="86838"/>
    <lineage>
        <taxon>Eukaryota</taxon>
        <taxon>Fungi</taxon>
        <taxon>Dikarya</taxon>
        <taxon>Basidiomycota</taxon>
        <taxon>Pucciniomycotina</taxon>
        <taxon>Microbotryomycetes</taxon>
        <taxon>Sporidiobolales</taxon>
        <taxon>Sporidiobolaceae</taxon>
        <taxon>Rhodotorula</taxon>
    </lineage>
</organism>
<name>A0AAV5GYH6_9BASI</name>
<sequence>MPFEGDVKDAVERLFSGCKASVWGVLVFTLSLLAFFQACNYKTTTMCASVPLTLGDVYIVRGFDAKTIMTELCNKLTDALVAVWRASINVLAINHFNAGLFNNLCTAFDDVEAEIGGQNMCLLAHLAVFRDALAEAGDSAPIDQLSALKTAKHMDTSQLKATEELVRSGRDSMFDFLSEDFDLEAAKSALGPAGTRAFTLEHLLATIDAAIARVVDADLRGTLATLRKDLPETPANFREELKTVKGKSSRPPKKQANVEPALAGPSLKKRKAKTDTGNDAARKKSASQ</sequence>
<keyword evidence="4" id="KW-1185">Reference proteome</keyword>
<feature type="transmembrane region" description="Helical" evidence="2">
    <location>
        <begin position="20"/>
        <end position="39"/>
    </location>
</feature>